<reference evidence="1 2" key="1">
    <citation type="journal article" date="2022" name="Plant J.">
        <title>Chromosome-level genome of Camellia lanceoleosa provides a valuable resource for understanding genome evolution and self-incompatibility.</title>
        <authorList>
            <person name="Gong W."/>
            <person name="Xiao S."/>
            <person name="Wang L."/>
            <person name="Liao Z."/>
            <person name="Chang Y."/>
            <person name="Mo W."/>
            <person name="Hu G."/>
            <person name="Li W."/>
            <person name="Zhao G."/>
            <person name="Zhu H."/>
            <person name="Hu X."/>
            <person name="Ji K."/>
            <person name="Xiang X."/>
            <person name="Song Q."/>
            <person name="Yuan D."/>
            <person name="Jin S."/>
            <person name="Zhang L."/>
        </authorList>
    </citation>
    <scope>NUCLEOTIDE SEQUENCE [LARGE SCALE GENOMIC DNA]</scope>
    <source>
        <strain evidence="1">SQ_2022a</strain>
    </source>
</reference>
<evidence type="ECO:0000313" key="1">
    <source>
        <dbReference type="EMBL" id="KAI8020012.1"/>
    </source>
</evidence>
<evidence type="ECO:0000313" key="2">
    <source>
        <dbReference type="Proteomes" id="UP001060215"/>
    </source>
</evidence>
<comment type="caution">
    <text evidence="1">The sequence shown here is derived from an EMBL/GenBank/DDBJ whole genome shotgun (WGS) entry which is preliminary data.</text>
</comment>
<dbReference type="EMBL" id="CM045759">
    <property type="protein sequence ID" value="KAI8020012.1"/>
    <property type="molecule type" value="Genomic_DNA"/>
</dbReference>
<protein>
    <submittedName>
        <fullName evidence="1">Polyamine aminopropyl transferase</fullName>
    </submittedName>
</protein>
<proteinExistence type="predicted"/>
<dbReference type="Proteomes" id="UP001060215">
    <property type="component" value="Chromosome 2"/>
</dbReference>
<accession>A0ACC0I2D0</accession>
<keyword evidence="2" id="KW-1185">Reference proteome</keyword>
<gene>
    <name evidence="1" type="ORF">LOK49_LG04G02898</name>
</gene>
<keyword evidence="1" id="KW-0808">Transferase</keyword>
<sequence>MWCVNRTTPTLSVGLLFGESCNPVTEEEEEEEERRRKSMNSLTSSSLISVLPSVSVGRYRCGWCGWCNSFLLVSKQVSSSNSRFTTLPSSPSSNFFSCPKQKSHAVRVLALNLAQEDDDGDEQVEEFQVVTALTSNYNDIVILDTPHSRMLLLDSSHNVHSIYNKAKKWTGSYWDEFASLPAIVPQGPIAIFGLGGGTAAHLMLDLWPSLVLEGWEIDEILIDRAREYLGLSDLEKHTSTGGILHVHAGDALSPSVNIPGGYAGIVIDLFSDGKVLPELQEVATWLELYEKLMPNGRLMVNCGAANDGASNTISPEVSSIDGTWVQNSTIKALCQAFPGHLNWKKMPKEGGENYLALTGPLPDLSMWSAALPNPLSSTVKQWRPCLPL</sequence>
<organism evidence="1 2">
    <name type="scientific">Camellia lanceoleosa</name>
    <dbReference type="NCBI Taxonomy" id="1840588"/>
    <lineage>
        <taxon>Eukaryota</taxon>
        <taxon>Viridiplantae</taxon>
        <taxon>Streptophyta</taxon>
        <taxon>Embryophyta</taxon>
        <taxon>Tracheophyta</taxon>
        <taxon>Spermatophyta</taxon>
        <taxon>Magnoliopsida</taxon>
        <taxon>eudicotyledons</taxon>
        <taxon>Gunneridae</taxon>
        <taxon>Pentapetalae</taxon>
        <taxon>asterids</taxon>
        <taxon>Ericales</taxon>
        <taxon>Theaceae</taxon>
        <taxon>Camellia</taxon>
    </lineage>
</organism>
<name>A0ACC0I2D0_9ERIC</name>